<dbReference type="AlphaFoldDB" id="A0A4Y6Q005"/>
<sequence>MSKSMQTQNRRALVTGASSGIGRELCRHFAADGIDLVVVARRQERLEELAEALQAEYDIDVRVEPCDLADAEARTALFERLDADDVNVDYLVNNAGFGSNGPFHELDRVRELDQVEVNVVALTDLTHRFLPGMLARGFGRILNIASTAAFQPGPYMSVYYATKAYVLSFTEGIAHELEGTGVTATAHCPGATSTEFAEEASNDDTLLFKSGVATVESVAEHAYLSMQRGKTVAIPGLKNKFGATMVRFSPRKLVRSIAARLNR</sequence>
<dbReference type="InterPro" id="IPR002347">
    <property type="entry name" value="SDR_fam"/>
</dbReference>
<evidence type="ECO:0000256" key="3">
    <source>
        <dbReference type="RuleBase" id="RU000363"/>
    </source>
</evidence>
<dbReference type="PRINTS" id="PR00080">
    <property type="entry name" value="SDRFAMILY"/>
</dbReference>
<keyword evidence="2" id="KW-0560">Oxidoreductase</keyword>
<dbReference type="Gene3D" id="3.40.50.720">
    <property type="entry name" value="NAD(P)-binding Rossmann-like Domain"/>
    <property type="match status" value="1"/>
</dbReference>
<dbReference type="PIRSF" id="PIRSF000126">
    <property type="entry name" value="11-beta-HSD1"/>
    <property type="match status" value="1"/>
</dbReference>
<gene>
    <name evidence="4" type="ORF">FIV42_25135</name>
</gene>
<accession>A0A5B8YE70</accession>
<dbReference type="RefSeq" id="WP_141200356.1">
    <property type="nucleotide sequence ID" value="NZ_CP041186.1"/>
</dbReference>
<dbReference type="CDD" id="cd05233">
    <property type="entry name" value="SDR_c"/>
    <property type="match status" value="1"/>
</dbReference>
<evidence type="ECO:0000313" key="4">
    <source>
        <dbReference type="EMBL" id="QDG53906.1"/>
    </source>
</evidence>
<dbReference type="PRINTS" id="PR00081">
    <property type="entry name" value="GDHRDH"/>
</dbReference>
<dbReference type="PANTHER" id="PTHR44196">
    <property type="entry name" value="DEHYDROGENASE/REDUCTASE SDR FAMILY MEMBER 7B"/>
    <property type="match status" value="1"/>
</dbReference>
<dbReference type="Proteomes" id="UP000315995">
    <property type="component" value="Chromosome"/>
</dbReference>
<protein>
    <submittedName>
        <fullName evidence="4">SDR family oxidoreductase</fullName>
    </submittedName>
</protein>
<dbReference type="SUPFAM" id="SSF51735">
    <property type="entry name" value="NAD(P)-binding Rossmann-fold domains"/>
    <property type="match status" value="1"/>
</dbReference>
<accession>A0A4Y6Q005</accession>
<dbReference type="GO" id="GO:0016491">
    <property type="term" value="F:oxidoreductase activity"/>
    <property type="evidence" value="ECO:0007669"/>
    <property type="project" value="UniProtKB-KW"/>
</dbReference>
<dbReference type="EMBL" id="CP041186">
    <property type="protein sequence ID" value="QDG53906.1"/>
    <property type="molecule type" value="Genomic_DNA"/>
</dbReference>
<evidence type="ECO:0000256" key="1">
    <source>
        <dbReference type="ARBA" id="ARBA00006484"/>
    </source>
</evidence>
<comment type="similarity">
    <text evidence="1 3">Belongs to the short-chain dehydrogenases/reductases (SDR) family.</text>
</comment>
<proteinExistence type="inferred from homology"/>
<dbReference type="PANTHER" id="PTHR44196:SF2">
    <property type="entry name" value="SHORT-CHAIN DEHYDROGENASE-RELATED"/>
    <property type="match status" value="1"/>
</dbReference>
<dbReference type="Pfam" id="PF00106">
    <property type="entry name" value="adh_short"/>
    <property type="match status" value="1"/>
</dbReference>
<dbReference type="GO" id="GO:0016020">
    <property type="term" value="C:membrane"/>
    <property type="evidence" value="ECO:0007669"/>
    <property type="project" value="TreeGrafter"/>
</dbReference>
<dbReference type="OrthoDB" id="9789083at2"/>
<dbReference type="InterPro" id="IPR036291">
    <property type="entry name" value="NAD(P)-bd_dom_sf"/>
</dbReference>
<evidence type="ECO:0000256" key="2">
    <source>
        <dbReference type="ARBA" id="ARBA00023002"/>
    </source>
</evidence>
<keyword evidence="5" id="KW-1185">Reference proteome</keyword>
<reference evidence="4 5" key="1">
    <citation type="submission" date="2019-06" db="EMBL/GenBank/DDBJ databases">
        <title>Persicimonas caeni gen. nov., sp. nov., a predatory bacterium isolated from solar saltern.</title>
        <authorList>
            <person name="Wang S."/>
        </authorList>
    </citation>
    <scope>NUCLEOTIDE SEQUENCE [LARGE SCALE GENOMIC DNA]</scope>
    <source>
        <strain evidence="4 5">YN101</strain>
    </source>
</reference>
<name>A0A4Y6Q005_PERCE</name>
<organism evidence="4 5">
    <name type="scientific">Persicimonas caeni</name>
    <dbReference type="NCBI Taxonomy" id="2292766"/>
    <lineage>
        <taxon>Bacteria</taxon>
        <taxon>Deltaproteobacteria</taxon>
        <taxon>Bradymonadales</taxon>
        <taxon>Bradymonadaceae</taxon>
        <taxon>Persicimonas</taxon>
    </lineage>
</organism>
<evidence type="ECO:0000313" key="5">
    <source>
        <dbReference type="Proteomes" id="UP000315995"/>
    </source>
</evidence>